<dbReference type="AlphaFoldDB" id="Q14LS6"/>
<gene>
    <name evidence="2" type="ORF">SPICI16_029</name>
</gene>
<keyword evidence="2" id="KW-0472">Membrane</keyword>
<evidence type="ECO:0000313" key="2">
    <source>
        <dbReference type="EMBL" id="CAK99554.1"/>
    </source>
</evidence>
<dbReference type="Gene3D" id="2.30.40.10">
    <property type="entry name" value="Urease, subunit C, domain 1"/>
    <property type="match status" value="1"/>
</dbReference>
<dbReference type="RefSeq" id="WP_237237902.1">
    <property type="nucleotide sequence ID" value="NZ_CP013197.1"/>
</dbReference>
<dbReference type="GO" id="GO:0016810">
    <property type="term" value="F:hydrolase activity, acting on carbon-nitrogen (but not peptide) bonds"/>
    <property type="evidence" value="ECO:0007669"/>
    <property type="project" value="InterPro"/>
</dbReference>
<keyword evidence="2" id="KW-0812">Transmembrane</keyword>
<sequence>MIIVFVIFISSLQDLALVASTNIAKQLGIYSTTGSIAVGKLADLVMLDVDLKVLMTLCEGEIAYSQHNLTQK</sequence>
<evidence type="ECO:0000259" key="1">
    <source>
        <dbReference type="Pfam" id="PF01979"/>
    </source>
</evidence>
<organism evidence="2">
    <name type="scientific">Spiroplasma citri</name>
    <dbReference type="NCBI Taxonomy" id="2133"/>
    <lineage>
        <taxon>Bacteria</taxon>
        <taxon>Bacillati</taxon>
        <taxon>Mycoplasmatota</taxon>
        <taxon>Mollicutes</taxon>
        <taxon>Entomoplasmatales</taxon>
        <taxon>Spiroplasmataceae</taxon>
        <taxon>Spiroplasma</taxon>
    </lineage>
</organism>
<accession>Q14LS6</accession>
<protein>
    <submittedName>
        <fullName evidence="2">Hypothetical transmembrane protein</fullName>
    </submittedName>
</protein>
<dbReference type="SUPFAM" id="SSF51338">
    <property type="entry name" value="Composite domain of metallo-dependent hydrolases"/>
    <property type="match status" value="1"/>
</dbReference>
<dbReference type="Pfam" id="PF01979">
    <property type="entry name" value="Amidohydro_1"/>
    <property type="match status" value="1"/>
</dbReference>
<dbReference type="GeneID" id="79946496"/>
<dbReference type="InterPro" id="IPR011059">
    <property type="entry name" value="Metal-dep_hydrolase_composite"/>
</dbReference>
<reference evidence="2" key="1">
    <citation type="journal article" date="2010" name="Appl. Environ. Microbiol.">
        <title>Partial chromosome sequence of Spiroplasma citri reveals extensive viral invasion and important gene decay.</title>
        <authorList>
            <person name="Carle P."/>
            <person name="Saillard C."/>
            <person name="Carrere N."/>
            <person name="Carrere S."/>
            <person name="Duret S."/>
            <person name="Eveillard S."/>
            <person name="Gaurivaud P."/>
            <person name="Gourgues G."/>
            <person name="Gouzy J."/>
            <person name="Salar P."/>
            <person name="Verdin E."/>
            <person name="Breton M."/>
            <person name="Blanchard A."/>
            <person name="Laigret F."/>
            <person name="Bove J.M."/>
            <person name="Renaudin J."/>
            <person name="Foissac X."/>
        </authorList>
    </citation>
    <scope>NUCLEOTIDE SEQUENCE</scope>
    <source>
        <strain evidence="2">GII3-3X</strain>
    </source>
</reference>
<dbReference type="EMBL" id="AM285317">
    <property type="protein sequence ID" value="CAK99554.1"/>
    <property type="molecule type" value="Genomic_DNA"/>
</dbReference>
<proteinExistence type="predicted"/>
<name>Q14LS6_SPICI</name>
<dbReference type="InterPro" id="IPR006680">
    <property type="entry name" value="Amidohydro-rel"/>
</dbReference>
<feature type="domain" description="Amidohydrolase-related" evidence="1">
    <location>
        <begin position="12"/>
        <end position="62"/>
    </location>
</feature>